<keyword evidence="3" id="KW-1185">Reference proteome</keyword>
<gene>
    <name evidence="2" type="ORF">DERYTH_LOCUS2922</name>
</gene>
<dbReference type="Proteomes" id="UP000789405">
    <property type="component" value="Unassembled WGS sequence"/>
</dbReference>
<protein>
    <submittedName>
        <fullName evidence="2">7971_t:CDS:1</fullName>
    </submittedName>
</protein>
<sequence length="55" mass="6313">MPKMKTPTKATTPTMISTKAPKAITTPKTMKKHRKRQHNNSKKATPKRQLQKGLW</sequence>
<feature type="region of interest" description="Disordered" evidence="1">
    <location>
        <begin position="1"/>
        <end position="55"/>
    </location>
</feature>
<feature type="compositionally biased region" description="Basic residues" evidence="1">
    <location>
        <begin position="29"/>
        <end position="55"/>
    </location>
</feature>
<feature type="compositionally biased region" description="Low complexity" evidence="1">
    <location>
        <begin position="1"/>
        <end position="28"/>
    </location>
</feature>
<dbReference type="AlphaFoldDB" id="A0A9N8ZN30"/>
<comment type="caution">
    <text evidence="2">The sequence shown here is derived from an EMBL/GenBank/DDBJ whole genome shotgun (WGS) entry which is preliminary data.</text>
</comment>
<accession>A0A9N8ZN30</accession>
<organism evidence="2 3">
    <name type="scientific">Dentiscutata erythropus</name>
    <dbReference type="NCBI Taxonomy" id="1348616"/>
    <lineage>
        <taxon>Eukaryota</taxon>
        <taxon>Fungi</taxon>
        <taxon>Fungi incertae sedis</taxon>
        <taxon>Mucoromycota</taxon>
        <taxon>Glomeromycotina</taxon>
        <taxon>Glomeromycetes</taxon>
        <taxon>Diversisporales</taxon>
        <taxon>Gigasporaceae</taxon>
        <taxon>Dentiscutata</taxon>
    </lineage>
</organism>
<evidence type="ECO:0000313" key="3">
    <source>
        <dbReference type="Proteomes" id="UP000789405"/>
    </source>
</evidence>
<evidence type="ECO:0000313" key="2">
    <source>
        <dbReference type="EMBL" id="CAG8501442.1"/>
    </source>
</evidence>
<reference evidence="2" key="1">
    <citation type="submission" date="2021-06" db="EMBL/GenBank/DDBJ databases">
        <authorList>
            <person name="Kallberg Y."/>
            <person name="Tangrot J."/>
            <person name="Rosling A."/>
        </authorList>
    </citation>
    <scope>NUCLEOTIDE SEQUENCE</scope>
    <source>
        <strain evidence="2">MA453B</strain>
    </source>
</reference>
<proteinExistence type="predicted"/>
<name>A0A9N8ZN30_9GLOM</name>
<dbReference type="EMBL" id="CAJVPY010000973">
    <property type="protein sequence ID" value="CAG8501442.1"/>
    <property type="molecule type" value="Genomic_DNA"/>
</dbReference>
<evidence type="ECO:0000256" key="1">
    <source>
        <dbReference type="SAM" id="MobiDB-lite"/>
    </source>
</evidence>